<evidence type="ECO:0000256" key="2">
    <source>
        <dbReference type="ARBA" id="ARBA00022737"/>
    </source>
</evidence>
<dbReference type="KEGG" id="asn:112552031"/>
<protein>
    <submittedName>
        <fullName evidence="8">Scavenger receptor cysteine-rich type 1 protein M130-like</fullName>
    </submittedName>
</protein>
<dbReference type="PROSITE" id="PS50287">
    <property type="entry name" value="SRCR_2"/>
    <property type="match status" value="1"/>
</dbReference>
<keyword evidence="1" id="KW-0732">Signal</keyword>
<keyword evidence="2" id="KW-0677">Repeat</keyword>
<evidence type="ECO:0000313" key="8">
    <source>
        <dbReference type="RefSeq" id="XP_025072146.1"/>
    </source>
</evidence>
<evidence type="ECO:0000256" key="3">
    <source>
        <dbReference type="ARBA" id="ARBA00023157"/>
    </source>
</evidence>
<dbReference type="GeneID" id="112552031"/>
<feature type="transmembrane region" description="Helical" evidence="5">
    <location>
        <begin position="97"/>
        <end position="119"/>
    </location>
</feature>
<comment type="caution">
    <text evidence="4">Lacks conserved residue(s) required for the propagation of feature annotation.</text>
</comment>
<dbReference type="InterPro" id="IPR036772">
    <property type="entry name" value="SRCR-like_dom_sf"/>
</dbReference>
<dbReference type="PANTHER" id="PTHR19331">
    <property type="entry name" value="SCAVENGER RECEPTOR DOMAIN-CONTAINING"/>
    <property type="match status" value="1"/>
</dbReference>
<dbReference type="Pfam" id="PF00530">
    <property type="entry name" value="SRCR"/>
    <property type="match status" value="1"/>
</dbReference>
<keyword evidence="5" id="KW-0472">Membrane</keyword>
<keyword evidence="5" id="KW-0812">Transmembrane</keyword>
<evidence type="ECO:0000313" key="7">
    <source>
        <dbReference type="Proteomes" id="UP000189705"/>
    </source>
</evidence>
<dbReference type="FunFam" id="3.10.250.10:FF:000057">
    <property type="entry name" value="Uncharacterized protein"/>
    <property type="match status" value="1"/>
</dbReference>
<dbReference type="Gene3D" id="3.10.250.10">
    <property type="entry name" value="SRCR-like domain"/>
    <property type="match status" value="1"/>
</dbReference>
<dbReference type="AlphaFoldDB" id="A0A3Q0HJK7"/>
<feature type="disulfide bond" evidence="4">
    <location>
        <begin position="8"/>
        <end position="69"/>
    </location>
</feature>
<dbReference type="SMART" id="SM00202">
    <property type="entry name" value="SR"/>
    <property type="match status" value="1"/>
</dbReference>
<evidence type="ECO:0000256" key="5">
    <source>
        <dbReference type="SAM" id="Phobius"/>
    </source>
</evidence>
<accession>A0A3Q0HJK7</accession>
<keyword evidence="7" id="KW-1185">Reference proteome</keyword>
<dbReference type="InterPro" id="IPR001190">
    <property type="entry name" value="SRCR"/>
</dbReference>
<dbReference type="Proteomes" id="UP000189705">
    <property type="component" value="Unplaced"/>
</dbReference>
<reference evidence="8" key="1">
    <citation type="submission" date="2025-08" db="UniProtKB">
        <authorList>
            <consortium name="RefSeq"/>
        </authorList>
    </citation>
    <scope>IDENTIFICATION</scope>
</reference>
<evidence type="ECO:0000259" key="6">
    <source>
        <dbReference type="PROSITE" id="PS50287"/>
    </source>
</evidence>
<dbReference type="RefSeq" id="XP_025072146.1">
    <property type="nucleotide sequence ID" value="XM_025216361.1"/>
</dbReference>
<proteinExistence type="predicted"/>
<feature type="disulfide bond" evidence="4">
    <location>
        <begin position="39"/>
        <end position="49"/>
    </location>
</feature>
<sequence length="279" mass="30454">MADADVVCKQLGCGAAESALGEAAFGEGTGPIWLEKVNCKGTESSLWDCCSEPWGDSKCHHKEDAAVNCSGARQVTASPLRTDLPRRQPPADGRRDMVLIVICIVLGAVLCLVLIILGGQVRSARALRRDSEKYSNPFSEAVYEEIEYNRMREKLEMFGHSVSYSEDPMIKLQYYTGDSEEGNDPGSVKAAPFLSEEGYDDVGEISTPEVDPFSGQDDQAVIRISQESDNERGSQKDLVLTKGDDFVTTLNIAGSLGDSDDETIMFTVCHKPDKLDSRI</sequence>
<evidence type="ECO:0000256" key="1">
    <source>
        <dbReference type="ARBA" id="ARBA00022729"/>
    </source>
</evidence>
<name>A0A3Q0HJK7_ALLSI</name>
<dbReference type="InParanoid" id="A0A3Q0HJK7"/>
<keyword evidence="3 4" id="KW-1015">Disulfide bond</keyword>
<dbReference type="GO" id="GO:0016020">
    <property type="term" value="C:membrane"/>
    <property type="evidence" value="ECO:0007669"/>
    <property type="project" value="InterPro"/>
</dbReference>
<keyword evidence="5" id="KW-1133">Transmembrane helix</keyword>
<dbReference type="SUPFAM" id="SSF56487">
    <property type="entry name" value="SRCR-like"/>
    <property type="match status" value="1"/>
</dbReference>
<feature type="domain" description="SRCR" evidence="6">
    <location>
        <begin position="1"/>
        <end position="70"/>
    </location>
</feature>
<evidence type="ECO:0000256" key="4">
    <source>
        <dbReference type="PROSITE-ProRule" id="PRU00196"/>
    </source>
</evidence>
<gene>
    <name evidence="8" type="primary">LOC112552031</name>
</gene>
<dbReference type="PRINTS" id="PR00258">
    <property type="entry name" value="SPERACTRCPTR"/>
</dbReference>
<organism evidence="7 8">
    <name type="scientific">Alligator sinensis</name>
    <name type="common">Chinese alligator</name>
    <dbReference type="NCBI Taxonomy" id="38654"/>
    <lineage>
        <taxon>Eukaryota</taxon>
        <taxon>Metazoa</taxon>
        <taxon>Chordata</taxon>
        <taxon>Craniata</taxon>
        <taxon>Vertebrata</taxon>
        <taxon>Euteleostomi</taxon>
        <taxon>Archelosauria</taxon>
        <taxon>Archosauria</taxon>
        <taxon>Crocodylia</taxon>
        <taxon>Alligatoridae</taxon>
        <taxon>Alligatorinae</taxon>
        <taxon>Alligator</taxon>
    </lineage>
</organism>
<dbReference type="PANTHER" id="PTHR19331:SF487">
    <property type="entry name" value="SOLUBLE SCAVENGER RECEPTOR CYSTEINE-RICH DOMAIN-CONTAINING PROTEIN SSC5D"/>
    <property type="match status" value="1"/>
</dbReference>